<organism evidence="2 3">
    <name type="scientific">Basidiobolus ranarum</name>
    <dbReference type="NCBI Taxonomy" id="34480"/>
    <lineage>
        <taxon>Eukaryota</taxon>
        <taxon>Fungi</taxon>
        <taxon>Fungi incertae sedis</taxon>
        <taxon>Zoopagomycota</taxon>
        <taxon>Entomophthoromycotina</taxon>
        <taxon>Basidiobolomycetes</taxon>
        <taxon>Basidiobolales</taxon>
        <taxon>Basidiobolaceae</taxon>
        <taxon>Basidiobolus</taxon>
    </lineage>
</organism>
<evidence type="ECO:0000313" key="2">
    <source>
        <dbReference type="EMBL" id="KAK9709657.1"/>
    </source>
</evidence>
<feature type="compositionally biased region" description="Polar residues" evidence="1">
    <location>
        <begin position="253"/>
        <end position="263"/>
    </location>
</feature>
<accession>A0ABR2VXY4</accession>
<protein>
    <submittedName>
        <fullName evidence="2">Uncharacterized protein</fullName>
    </submittedName>
</protein>
<evidence type="ECO:0000313" key="3">
    <source>
        <dbReference type="Proteomes" id="UP001479436"/>
    </source>
</evidence>
<sequence length="263" mass="28967">MNQDILAVIAKHLQNHELNDEEKNAIESARSKVRTHVTLASLAGSGLGYLLAQRRRLPKIPALLLCGGSFLIGGQIGVLTGTSAGLNIIKQSPRLNKLVIEIYDDILRERGINRDGNRIPASRSNPGAFPSTSQSADSNGEFKTEPDSYGMTDNSRDPFDTRVPAPVPSEETAPPEQKESSWAKIRSANSPNSSWEKIRQEKAASRTPQPQRSQEEDDDKWVSVERVERTAPEPSNFPRTREDVDALKGSGRARTNQYGDPVE</sequence>
<feature type="compositionally biased region" description="Basic and acidic residues" evidence="1">
    <location>
        <begin position="220"/>
        <end position="231"/>
    </location>
</feature>
<feature type="compositionally biased region" description="Polar residues" evidence="1">
    <location>
        <begin position="122"/>
        <end position="138"/>
    </location>
</feature>
<name>A0ABR2VXY4_9FUNG</name>
<dbReference type="Proteomes" id="UP001479436">
    <property type="component" value="Unassembled WGS sequence"/>
</dbReference>
<dbReference type="EMBL" id="JASJQH010007394">
    <property type="protein sequence ID" value="KAK9709657.1"/>
    <property type="molecule type" value="Genomic_DNA"/>
</dbReference>
<keyword evidence="3" id="KW-1185">Reference proteome</keyword>
<gene>
    <name evidence="2" type="ORF">K7432_008893</name>
</gene>
<evidence type="ECO:0000256" key="1">
    <source>
        <dbReference type="SAM" id="MobiDB-lite"/>
    </source>
</evidence>
<feature type="region of interest" description="Disordered" evidence="1">
    <location>
        <begin position="114"/>
        <end position="263"/>
    </location>
</feature>
<comment type="caution">
    <text evidence="2">The sequence shown here is derived from an EMBL/GenBank/DDBJ whole genome shotgun (WGS) entry which is preliminary data.</text>
</comment>
<reference evidence="2 3" key="1">
    <citation type="submission" date="2023-04" db="EMBL/GenBank/DDBJ databases">
        <title>Genome of Basidiobolus ranarum AG-B5.</title>
        <authorList>
            <person name="Stajich J.E."/>
            <person name="Carter-House D."/>
            <person name="Gryganskyi A."/>
        </authorList>
    </citation>
    <scope>NUCLEOTIDE SEQUENCE [LARGE SCALE GENOMIC DNA]</scope>
    <source>
        <strain evidence="2 3">AG-B5</strain>
    </source>
</reference>
<proteinExistence type="predicted"/>